<dbReference type="AlphaFoldDB" id="A0A9D2JN53"/>
<sequence length="363" mass="39520">MKKRILSLLLAAAMALAMAPLSAFAAEPEAGAQVIGGADGPTSILVSDQGGQAGTPADVQDEIMLIQETPAEDAAEGPDQDHQLTYIALGDSIAAGVGLDGFNFTPAEIFYDISPNFKGYPDSCYVSYVAEMLGLDRDHALDLGLPALMTKDLLEMVRDGQMSEFNQPAGTYYVYPAFRDYLKEADVISIQIGMNDAMVPFVVSIGNATNWKSEQLANAIVSGGYRDMNWDTFVQMAQQLFGMRLTMKETGDLFYALTTGAAQVCSTAYDNVETYLPQIVDAIRALNPDAQILLLGCYNPVPLLWTWSNFFNRYNRFVRNLAEETGCTYVPIPRTRTANDGHPTTAGHRYIAEQIVEAIDTAA</sequence>
<dbReference type="InterPro" id="IPR051532">
    <property type="entry name" value="Ester_Hydrolysis_Enzymes"/>
</dbReference>
<dbReference type="GO" id="GO:0004622">
    <property type="term" value="F:phosphatidylcholine lysophospholipase activity"/>
    <property type="evidence" value="ECO:0007669"/>
    <property type="project" value="TreeGrafter"/>
</dbReference>
<dbReference type="EMBL" id="DXBJ01000023">
    <property type="protein sequence ID" value="HIZ57630.1"/>
    <property type="molecule type" value="Genomic_DNA"/>
</dbReference>
<name>A0A9D2JN53_9FIRM</name>
<reference evidence="3" key="1">
    <citation type="journal article" date="2021" name="PeerJ">
        <title>Extensive microbial diversity within the chicken gut microbiome revealed by metagenomics and culture.</title>
        <authorList>
            <person name="Gilroy R."/>
            <person name="Ravi A."/>
            <person name="Getino M."/>
            <person name="Pursley I."/>
            <person name="Horton D.L."/>
            <person name="Alikhan N.F."/>
            <person name="Baker D."/>
            <person name="Gharbi K."/>
            <person name="Hall N."/>
            <person name="Watson M."/>
            <person name="Adriaenssens E.M."/>
            <person name="Foster-Nyarko E."/>
            <person name="Jarju S."/>
            <person name="Secka A."/>
            <person name="Antonio M."/>
            <person name="Oren A."/>
            <person name="Chaudhuri R.R."/>
            <person name="La Ragione R."/>
            <person name="Hildebrand F."/>
            <person name="Pallen M.J."/>
        </authorList>
    </citation>
    <scope>NUCLEOTIDE SEQUENCE</scope>
    <source>
        <strain evidence="3">ChiBcec16-3735</strain>
    </source>
</reference>
<feature type="chain" id="PRO_5039415084" evidence="1">
    <location>
        <begin position="26"/>
        <end position="363"/>
    </location>
</feature>
<dbReference type="InterPro" id="IPR036514">
    <property type="entry name" value="SGNH_hydro_sf"/>
</dbReference>
<feature type="domain" description="SGNH hydrolase-type esterase" evidence="2">
    <location>
        <begin position="88"/>
        <end position="349"/>
    </location>
</feature>
<dbReference type="PANTHER" id="PTHR30383:SF5">
    <property type="entry name" value="SGNH HYDROLASE-TYPE ESTERASE DOMAIN-CONTAINING PROTEIN"/>
    <property type="match status" value="1"/>
</dbReference>
<dbReference type="Gene3D" id="3.40.50.1110">
    <property type="entry name" value="SGNH hydrolase"/>
    <property type="match status" value="1"/>
</dbReference>
<feature type="signal peptide" evidence="1">
    <location>
        <begin position="1"/>
        <end position="25"/>
    </location>
</feature>
<dbReference type="SUPFAM" id="SSF52266">
    <property type="entry name" value="SGNH hydrolase"/>
    <property type="match status" value="1"/>
</dbReference>
<evidence type="ECO:0000313" key="3">
    <source>
        <dbReference type="EMBL" id="HIZ57630.1"/>
    </source>
</evidence>
<proteinExistence type="predicted"/>
<evidence type="ECO:0000259" key="2">
    <source>
        <dbReference type="Pfam" id="PF13472"/>
    </source>
</evidence>
<comment type="caution">
    <text evidence="3">The sequence shown here is derived from an EMBL/GenBank/DDBJ whole genome shotgun (WGS) entry which is preliminary data.</text>
</comment>
<dbReference type="PANTHER" id="PTHR30383">
    <property type="entry name" value="THIOESTERASE 1/PROTEASE 1/LYSOPHOSPHOLIPASE L1"/>
    <property type="match status" value="1"/>
</dbReference>
<gene>
    <name evidence="3" type="ORF">H9725_03475</name>
</gene>
<evidence type="ECO:0000256" key="1">
    <source>
        <dbReference type="SAM" id="SignalP"/>
    </source>
</evidence>
<reference evidence="3" key="2">
    <citation type="submission" date="2021-04" db="EMBL/GenBank/DDBJ databases">
        <authorList>
            <person name="Gilroy R."/>
        </authorList>
    </citation>
    <scope>NUCLEOTIDE SEQUENCE</scope>
    <source>
        <strain evidence="3">ChiBcec16-3735</strain>
    </source>
</reference>
<dbReference type="InterPro" id="IPR013830">
    <property type="entry name" value="SGNH_hydro"/>
</dbReference>
<keyword evidence="1" id="KW-0732">Signal</keyword>
<dbReference type="Pfam" id="PF13472">
    <property type="entry name" value="Lipase_GDSL_2"/>
    <property type="match status" value="1"/>
</dbReference>
<evidence type="ECO:0000313" key="4">
    <source>
        <dbReference type="Proteomes" id="UP000824065"/>
    </source>
</evidence>
<protein>
    <submittedName>
        <fullName evidence="3">Lipase</fullName>
    </submittedName>
</protein>
<organism evidence="3 4">
    <name type="scientific">Candidatus Faecalibacterium gallistercoris</name>
    <dbReference type="NCBI Taxonomy" id="2838579"/>
    <lineage>
        <taxon>Bacteria</taxon>
        <taxon>Bacillati</taxon>
        <taxon>Bacillota</taxon>
        <taxon>Clostridia</taxon>
        <taxon>Eubacteriales</taxon>
        <taxon>Oscillospiraceae</taxon>
        <taxon>Faecalibacterium</taxon>
    </lineage>
</organism>
<accession>A0A9D2JN53</accession>
<dbReference type="Proteomes" id="UP000824065">
    <property type="component" value="Unassembled WGS sequence"/>
</dbReference>